<name>A0AAW3P9I6_9BURK</name>
<dbReference type="Gene3D" id="3.90.380.10">
    <property type="entry name" value="Naphthalene 1,2-dioxygenase Alpha Subunit, Chain A, domain 1"/>
    <property type="match status" value="1"/>
</dbReference>
<dbReference type="GO" id="GO:0016491">
    <property type="term" value="F:oxidoreductase activity"/>
    <property type="evidence" value="ECO:0007669"/>
    <property type="project" value="UniProtKB-KW"/>
</dbReference>
<keyword evidence="1" id="KW-0560">Oxidoreductase</keyword>
<sequence length="116" mass="13050">MLLETGLTPTGQPRSDGRAVHVAHVFTPETDSTTHYWFGIAFPRALGEEGERLARENIEWLSHPFTKEDMPMLEAQQAAIGDSDFWSLKPVLLASDAAAVRARRTLDEMINRERSK</sequence>
<dbReference type="InterPro" id="IPR044043">
    <property type="entry name" value="VanA_C_cat"/>
</dbReference>
<accession>A0AAW3P9I6</accession>
<evidence type="ECO:0000313" key="3">
    <source>
        <dbReference type="EMBL" id="KWF46660.1"/>
    </source>
</evidence>
<organism evidence="3 4">
    <name type="scientific">Burkholderia diffusa</name>
    <dbReference type="NCBI Taxonomy" id="488732"/>
    <lineage>
        <taxon>Bacteria</taxon>
        <taxon>Pseudomonadati</taxon>
        <taxon>Pseudomonadota</taxon>
        <taxon>Betaproteobacteria</taxon>
        <taxon>Burkholderiales</taxon>
        <taxon>Burkholderiaceae</taxon>
        <taxon>Burkholderia</taxon>
        <taxon>Burkholderia cepacia complex</taxon>
    </lineage>
</organism>
<dbReference type="EMBL" id="LPJV01000059">
    <property type="protein sequence ID" value="KWF46660.1"/>
    <property type="molecule type" value="Genomic_DNA"/>
</dbReference>
<dbReference type="Pfam" id="PF19112">
    <property type="entry name" value="VanA_C"/>
    <property type="match status" value="1"/>
</dbReference>
<protein>
    <recommendedName>
        <fullName evidence="2">Vanillate O-demethylase oxygenase-like C-terminal catalytic domain-containing protein</fullName>
    </recommendedName>
</protein>
<evidence type="ECO:0000259" key="2">
    <source>
        <dbReference type="Pfam" id="PF19112"/>
    </source>
</evidence>
<comment type="caution">
    <text evidence="3">The sequence shown here is derived from an EMBL/GenBank/DDBJ whole genome shotgun (WGS) entry which is preliminary data.</text>
</comment>
<reference evidence="3 4" key="1">
    <citation type="submission" date="2015-11" db="EMBL/GenBank/DDBJ databases">
        <title>Expanding the genomic diversity of Burkholderia species for the development of highly accurate diagnostics.</title>
        <authorList>
            <person name="Sahl J."/>
            <person name="Keim P."/>
            <person name="Wagner D."/>
        </authorList>
    </citation>
    <scope>NUCLEOTIDE SEQUENCE [LARGE SCALE GENOMIC DNA]</scope>
    <source>
        <strain evidence="3 4">MSMB378WGS</strain>
    </source>
</reference>
<evidence type="ECO:0000313" key="4">
    <source>
        <dbReference type="Proteomes" id="UP000063236"/>
    </source>
</evidence>
<dbReference type="Proteomes" id="UP000063236">
    <property type="component" value="Unassembled WGS sequence"/>
</dbReference>
<evidence type="ECO:0000256" key="1">
    <source>
        <dbReference type="ARBA" id="ARBA00023002"/>
    </source>
</evidence>
<dbReference type="AlphaFoldDB" id="A0AAW3P9I6"/>
<proteinExistence type="predicted"/>
<feature type="domain" description="Vanillate O-demethylase oxygenase-like C-terminal catalytic" evidence="2">
    <location>
        <begin position="4"/>
        <end position="111"/>
    </location>
</feature>
<dbReference type="SUPFAM" id="SSF55961">
    <property type="entry name" value="Bet v1-like"/>
    <property type="match status" value="1"/>
</dbReference>
<gene>
    <name evidence="3" type="ORF">WL88_25420</name>
</gene>